<dbReference type="STRING" id="7868.ENSCMIP00000023647"/>
<dbReference type="GO" id="GO:0007095">
    <property type="term" value="P:mitotic G2 DNA damage checkpoint signaling"/>
    <property type="evidence" value="ECO:0007669"/>
    <property type="project" value="TreeGrafter"/>
</dbReference>
<evidence type="ECO:0000259" key="2">
    <source>
        <dbReference type="Pfam" id="PF21855"/>
    </source>
</evidence>
<evidence type="ECO:0000313" key="4">
    <source>
        <dbReference type="Proteomes" id="UP000314986"/>
    </source>
</evidence>
<dbReference type="GO" id="GO:0030174">
    <property type="term" value="P:regulation of DNA-templated DNA replication initiation"/>
    <property type="evidence" value="ECO:0007669"/>
    <property type="project" value="TreeGrafter"/>
</dbReference>
<sequence length="1540" mass="169440">MKSMSRSLQMLNVARLNVKAQKCQPEATPLPVTEPARHQAKRRLEDKREIKRRVKKRTIDFKNDEELMSSLEENYQKHVVEEELSQLSFVQNTVTIVHTYLQSGSAEQFEAKCINLIQTHLLKTSKSIRQQYGNQENKDTKVRDCQLQVLLRLEMCQQCPSLQSSAGDLVEEMTNLLRIISLTKDTTFLAKFLEEDILSTYLLVLPQILGELYYGMGQSVPACLASVLPADFFSDESMSQESESPSNLLMSSLPLDTACTDAPDTQLDELRTRSSRKRRSIPLTRHRSISEVSHNLRQIQMPKKPLRLESLQSRTFVVEQPLPPPPVPNETQEVTKVRRNLFNQEMLSPRKKSKMRRTQSVSAVEGRNHQHRKEKASNVHRKLLTKKVCETPLHKQVSHRLLHRQIRGRCSESGSDISVVEESPEKSLSTEPILRRSPRFQKASLTKRHSISFYGGSQPTPHSGAESRTQGAEEPGGRTLRSPRPLFDSDLVPPPGRQRLWRSCSGSDSCQPAKTLKQLRSPPRSKTPQKSPRALHNSPLTPGKRVKASKSPMAGKVPVRRLDKRTSSWETGSDCQFQAPQRREHINTAAAPNRKNSVLQLGICSPSSAGGNEHVSLASPHKVHFLPRRSLRLASPCRDSSAVDISAVSSETLNFASPIKTQRKGRFVLSSPAPKSKEIPSSVSMDSSLSISPAMLSTSVKAGQWKSKLQVSSTPHMPANSFTSPQKRPCTPRTLQSSPEELGVSPERKEMLQISHGVHVKSLWNISPPSLRKLQVRTRSMLMKTSCKANAESPKQVNPPQTRSSSRITPSEAAIKTPSKFNTTPSQSSVRTLSIFTVTPSKDAPRPPRCITTPPQLKAPVRTRSWCEVASSSEADVRTWDRARPTARAPLRPKVRMSGSEKLVVSVQAPVTPAAYTSSRSEQSLVTSLHRRCGKCNVQSSQEPSATSEVKAEGASGIVKDSCFGNVVPGETAAESLHCGETKPTACKRWPKEMSGRSKHLGKSCFHAASVLDTSYSGLLSQTAVGDLMSDVSLVSERLDSSSLASTTDSGAASSQAEESSDILDAQLALDECADLQIRFTELLNTDTSDSVPSAHPHTHTSPTPYEFRWTPDRRQRLAAAMQRTSEVPRKIHPSQTPMAQHLLPIPTYKVELEMQDSGLPKLRFKRTNSVCVPQEESSVPKDSETGFCVRKSGCQSPPADGTPGCAKHAGHISPSICLHSSHSTPAKATPGKGGVQTFICQSYTPTRCSSTTSSPSQAEPGTVPWTPSPTQKSKPSQTPDAIKNWPRKKKAAHTPWSGDKGEYIASENDVESHSEHYSNKTMPLEEIGMEGVSRLPDQSPGAEREWRSQEGSSQSFGLRSRKRGRSSPGGELDRPAKTQRVDLTAVSSMDVGSVLQGKAKEHGANAPFPKPFLRQGSGEEEDFFHSPAVTPPAGKVRTGLSVSSLLALTQSPMLYQGRTSSAKKRSCAPDGTGEESDPENCPGRRPALTDCASPFTEISARRCITKTYSPAGWHYASRNGRFYSLLEFPPEQSQSLDCV</sequence>
<keyword evidence="4" id="KW-1185">Reference proteome</keyword>
<dbReference type="Ensembl" id="ENSCMIT00000024048.1">
    <property type="protein sequence ID" value="ENSCMIP00000023647.1"/>
    <property type="gene ID" value="ENSCMIG00000010546.1"/>
</dbReference>
<feature type="region of interest" description="Disordered" evidence="1">
    <location>
        <begin position="1088"/>
        <end position="1108"/>
    </location>
</feature>
<dbReference type="PANTHER" id="PTHR21556:SF2">
    <property type="entry name" value="TRESLIN"/>
    <property type="match status" value="1"/>
</dbReference>
<feature type="region of interest" description="Disordered" evidence="1">
    <location>
        <begin position="786"/>
        <end position="826"/>
    </location>
</feature>
<dbReference type="GO" id="GO:0006260">
    <property type="term" value="P:DNA replication"/>
    <property type="evidence" value="ECO:0007669"/>
    <property type="project" value="InterPro"/>
</dbReference>
<feature type="region of interest" description="Disordered" evidence="1">
    <location>
        <begin position="349"/>
        <end position="377"/>
    </location>
</feature>
<feature type="compositionally biased region" description="Polar residues" evidence="1">
    <location>
        <begin position="793"/>
        <end position="809"/>
    </location>
</feature>
<name>A0A4W3I4E7_CALMI</name>
<dbReference type="GO" id="GO:0003682">
    <property type="term" value="F:chromatin binding"/>
    <property type="evidence" value="ECO:0007669"/>
    <property type="project" value="TreeGrafter"/>
</dbReference>
<feature type="compositionally biased region" description="Basic and acidic residues" evidence="1">
    <location>
        <begin position="1372"/>
        <end position="1381"/>
    </location>
</feature>
<evidence type="ECO:0000313" key="3">
    <source>
        <dbReference type="Ensembl" id="ENSCMIP00000023647.1"/>
    </source>
</evidence>
<dbReference type="GO" id="GO:0005634">
    <property type="term" value="C:nucleus"/>
    <property type="evidence" value="ECO:0007669"/>
    <property type="project" value="InterPro"/>
</dbReference>
<dbReference type="GO" id="GO:0010212">
    <property type="term" value="P:response to ionizing radiation"/>
    <property type="evidence" value="ECO:0007669"/>
    <property type="project" value="InterPro"/>
</dbReference>
<feature type="region of interest" description="Disordered" evidence="1">
    <location>
        <begin position="707"/>
        <end position="746"/>
    </location>
</feature>
<accession>A0A4W3I4E7</accession>
<organism evidence="3 4">
    <name type="scientific">Callorhinchus milii</name>
    <name type="common">Ghost shark</name>
    <dbReference type="NCBI Taxonomy" id="7868"/>
    <lineage>
        <taxon>Eukaryota</taxon>
        <taxon>Metazoa</taxon>
        <taxon>Chordata</taxon>
        <taxon>Craniata</taxon>
        <taxon>Vertebrata</taxon>
        <taxon>Chondrichthyes</taxon>
        <taxon>Holocephali</taxon>
        <taxon>Chimaeriformes</taxon>
        <taxon>Callorhinchidae</taxon>
        <taxon>Callorhinchus</taxon>
    </lineage>
</organism>
<dbReference type="InterPro" id="IPR053920">
    <property type="entry name" value="Treslin_STD"/>
</dbReference>
<evidence type="ECO:0000256" key="1">
    <source>
        <dbReference type="SAM" id="MobiDB-lite"/>
    </source>
</evidence>
<feature type="region of interest" description="Disordered" evidence="1">
    <location>
        <begin position="1457"/>
        <end position="1486"/>
    </location>
</feature>
<dbReference type="GeneTree" id="ENSGT00390000005222"/>
<dbReference type="OMA" id="HETTCIN"/>
<dbReference type="InterPro" id="IPR026153">
    <property type="entry name" value="Treslin"/>
</dbReference>
<feature type="region of interest" description="Disordered" evidence="1">
    <location>
        <begin position="1399"/>
        <end position="1419"/>
    </location>
</feature>
<dbReference type="Proteomes" id="UP000314986">
    <property type="component" value="Unassembled WGS sequence"/>
</dbReference>
<feature type="domain" description="Treslin STD" evidence="2">
    <location>
        <begin position="65"/>
        <end position="214"/>
    </location>
</feature>
<feature type="compositionally biased region" description="Polar residues" evidence="1">
    <location>
        <begin position="1269"/>
        <end position="1280"/>
    </location>
</feature>
<feature type="compositionally biased region" description="Polar residues" evidence="1">
    <location>
        <begin position="707"/>
        <end position="726"/>
    </location>
</feature>
<reference evidence="4" key="1">
    <citation type="journal article" date="2006" name="Science">
        <title>Ancient noncoding elements conserved in the human genome.</title>
        <authorList>
            <person name="Venkatesh B."/>
            <person name="Kirkness E.F."/>
            <person name="Loh Y.H."/>
            <person name="Halpern A.L."/>
            <person name="Lee A.P."/>
            <person name="Johnson J."/>
            <person name="Dandona N."/>
            <person name="Viswanathan L.D."/>
            <person name="Tay A."/>
            <person name="Venter J.C."/>
            <person name="Strausberg R.L."/>
            <person name="Brenner S."/>
        </authorList>
    </citation>
    <scope>NUCLEOTIDE SEQUENCE [LARGE SCALE GENOMIC DNA]</scope>
</reference>
<feature type="region of interest" description="Disordered" evidence="1">
    <location>
        <begin position="411"/>
        <end position="554"/>
    </location>
</feature>
<dbReference type="Pfam" id="PF21855">
    <property type="entry name" value="Treslin_STD"/>
    <property type="match status" value="1"/>
</dbReference>
<dbReference type="PANTHER" id="PTHR21556">
    <property type="entry name" value="TRESLIN"/>
    <property type="match status" value="1"/>
</dbReference>
<feature type="region of interest" description="Disordered" evidence="1">
    <location>
        <begin position="1250"/>
        <end position="1386"/>
    </location>
</feature>
<feature type="region of interest" description="Disordered" evidence="1">
    <location>
        <begin position="24"/>
        <end position="49"/>
    </location>
</feature>
<reference evidence="4" key="2">
    <citation type="journal article" date="2007" name="PLoS Biol.">
        <title>Survey sequencing and comparative analysis of the elephant shark (Callorhinchus milii) genome.</title>
        <authorList>
            <person name="Venkatesh B."/>
            <person name="Kirkness E.F."/>
            <person name="Loh Y.H."/>
            <person name="Halpern A.L."/>
            <person name="Lee A.P."/>
            <person name="Johnson J."/>
            <person name="Dandona N."/>
            <person name="Viswanathan L.D."/>
            <person name="Tay A."/>
            <person name="Venter J.C."/>
            <person name="Strausberg R.L."/>
            <person name="Brenner S."/>
        </authorList>
    </citation>
    <scope>NUCLEOTIDE SEQUENCE [LARGE SCALE GENOMIC DNA]</scope>
</reference>
<dbReference type="GO" id="GO:0033314">
    <property type="term" value="P:mitotic DNA replication checkpoint signaling"/>
    <property type="evidence" value="ECO:0007669"/>
    <property type="project" value="InterPro"/>
</dbReference>
<reference evidence="3" key="4">
    <citation type="submission" date="2025-08" db="UniProtKB">
        <authorList>
            <consortium name="Ensembl"/>
        </authorList>
    </citation>
    <scope>IDENTIFICATION</scope>
</reference>
<proteinExistence type="predicted"/>
<reference evidence="3" key="5">
    <citation type="submission" date="2025-09" db="UniProtKB">
        <authorList>
            <consortium name="Ensembl"/>
        </authorList>
    </citation>
    <scope>IDENTIFICATION</scope>
</reference>
<reference evidence="4" key="3">
    <citation type="journal article" date="2014" name="Nature">
        <title>Elephant shark genome provides unique insights into gnathostome evolution.</title>
        <authorList>
            <consortium name="International Elephant Shark Genome Sequencing Consortium"/>
            <person name="Venkatesh B."/>
            <person name="Lee A.P."/>
            <person name="Ravi V."/>
            <person name="Maurya A.K."/>
            <person name="Lian M.M."/>
            <person name="Swann J.B."/>
            <person name="Ohta Y."/>
            <person name="Flajnik M.F."/>
            <person name="Sutoh Y."/>
            <person name="Kasahara M."/>
            <person name="Hoon S."/>
            <person name="Gangu V."/>
            <person name="Roy S.W."/>
            <person name="Irimia M."/>
            <person name="Korzh V."/>
            <person name="Kondrychyn I."/>
            <person name="Lim Z.W."/>
            <person name="Tay B.H."/>
            <person name="Tohari S."/>
            <person name="Kong K.W."/>
            <person name="Ho S."/>
            <person name="Lorente-Galdos B."/>
            <person name="Quilez J."/>
            <person name="Marques-Bonet T."/>
            <person name="Raney B.J."/>
            <person name="Ingham P.W."/>
            <person name="Tay A."/>
            <person name="Hillier L.W."/>
            <person name="Minx P."/>
            <person name="Boehm T."/>
            <person name="Wilson R.K."/>
            <person name="Brenner S."/>
            <person name="Warren W.C."/>
        </authorList>
    </citation>
    <scope>NUCLEOTIDE SEQUENCE [LARGE SCALE GENOMIC DNA]</scope>
</reference>
<protein>
    <recommendedName>
        <fullName evidence="2">Treslin STD domain-containing protein</fullName>
    </recommendedName>
</protein>
<feature type="compositionally biased region" description="Polar residues" evidence="1">
    <location>
        <begin position="455"/>
        <end position="470"/>
    </location>
</feature>
<dbReference type="InParanoid" id="A0A4W3I4E7"/>